<dbReference type="Gene3D" id="1.10.30.50">
    <property type="match status" value="1"/>
</dbReference>
<gene>
    <name evidence="2" type="ORF">J2Z81_000992</name>
</gene>
<dbReference type="Pfam" id="PF08388">
    <property type="entry name" value="GIIM"/>
    <property type="match status" value="1"/>
</dbReference>
<dbReference type="InterPro" id="IPR013597">
    <property type="entry name" value="Mat_intron_G2"/>
</dbReference>
<protein>
    <recommendedName>
        <fullName evidence="1">Group II intron maturase-specific domain-containing protein</fullName>
    </recommendedName>
</protein>
<evidence type="ECO:0000259" key="1">
    <source>
        <dbReference type="Pfam" id="PF08388"/>
    </source>
</evidence>
<dbReference type="EMBL" id="JAGIKX010000005">
    <property type="protein sequence ID" value="MBP2257048.1"/>
    <property type="molecule type" value="Genomic_DNA"/>
</dbReference>
<accession>A0ABS4S6F3</accession>
<dbReference type="CDD" id="cd00085">
    <property type="entry name" value="HNHc"/>
    <property type="match status" value="1"/>
</dbReference>
<evidence type="ECO:0000313" key="2">
    <source>
        <dbReference type="EMBL" id="MBP2257048.1"/>
    </source>
</evidence>
<reference evidence="2 3" key="1">
    <citation type="submission" date="2021-03" db="EMBL/GenBank/DDBJ databases">
        <title>Genomic Encyclopedia of Type Strains, Phase IV (KMG-IV): sequencing the most valuable type-strain genomes for metagenomic binning, comparative biology and taxonomic classification.</title>
        <authorList>
            <person name="Goeker M."/>
        </authorList>
    </citation>
    <scope>NUCLEOTIDE SEQUENCE [LARGE SCALE GENOMIC DNA]</scope>
    <source>
        <strain evidence="2 3">DSM 25790</strain>
    </source>
</reference>
<name>A0ABS4S6F3_9BACI</name>
<keyword evidence="3" id="KW-1185">Reference proteome</keyword>
<dbReference type="RefSeq" id="WP_051681337.1">
    <property type="nucleotide sequence ID" value="NZ_JAGIKX010000005.1"/>
</dbReference>
<sequence length="268" mass="31607">MAEILKDIRQIRRTQCDYQKAVIIEKVNSKIIGMAEYYKIAVWTKIFDSFDNKIFTTCHYTWKKLYRNQNNGKDKANLKKFSQLSNRQSRHAKYTAETHAVEVEGQWIGITKFLHTSSEDPKNFNQKMTPFTEKGRELYYKKAKMKGRLNRPPLYDKNEDIFRLAKHNLNSSNRENIRKYNFEFYMNREYAFNRDRGKCKICVDDILPSDLHCHHVNPKLPLDKVNKVSNLASLHKGCHELIHANDLPSDSKIAERVEKYKAKLKSGI</sequence>
<dbReference type="Proteomes" id="UP001519294">
    <property type="component" value="Unassembled WGS sequence"/>
</dbReference>
<feature type="domain" description="Group II intron maturase-specific" evidence="1">
    <location>
        <begin position="3"/>
        <end position="73"/>
    </location>
</feature>
<comment type="caution">
    <text evidence="2">The sequence shown here is derived from an EMBL/GenBank/DDBJ whole genome shotgun (WGS) entry which is preliminary data.</text>
</comment>
<proteinExistence type="predicted"/>
<organism evidence="2 3">
    <name type="scientific">Virgibacillus alimentarius</name>
    <dbReference type="NCBI Taxonomy" id="698769"/>
    <lineage>
        <taxon>Bacteria</taxon>
        <taxon>Bacillati</taxon>
        <taxon>Bacillota</taxon>
        <taxon>Bacilli</taxon>
        <taxon>Bacillales</taxon>
        <taxon>Bacillaceae</taxon>
        <taxon>Virgibacillus</taxon>
    </lineage>
</organism>
<evidence type="ECO:0000313" key="3">
    <source>
        <dbReference type="Proteomes" id="UP001519294"/>
    </source>
</evidence>
<dbReference type="InterPro" id="IPR003615">
    <property type="entry name" value="HNH_nuc"/>
</dbReference>